<organism evidence="1 2">
    <name type="scientific">Mesobacillus selenatarsenatis</name>
    <dbReference type="NCBI Taxonomy" id="388741"/>
    <lineage>
        <taxon>Bacteria</taxon>
        <taxon>Bacillati</taxon>
        <taxon>Bacillota</taxon>
        <taxon>Bacilli</taxon>
        <taxon>Bacillales</taxon>
        <taxon>Bacillaceae</taxon>
        <taxon>Mesobacillus</taxon>
    </lineage>
</organism>
<gene>
    <name evidence="1" type="ORF">GWK17_13880</name>
</gene>
<evidence type="ECO:0000313" key="1">
    <source>
        <dbReference type="EMBL" id="NKE06544.1"/>
    </source>
</evidence>
<dbReference type="RefSeq" id="WP_167832954.1">
    <property type="nucleotide sequence ID" value="NZ_JAAVUM010000009.1"/>
</dbReference>
<comment type="caution">
    <text evidence="1">The sequence shown here is derived from an EMBL/GenBank/DDBJ whole genome shotgun (WGS) entry which is preliminary data.</text>
</comment>
<evidence type="ECO:0000313" key="2">
    <source>
        <dbReference type="Proteomes" id="UP000587942"/>
    </source>
</evidence>
<dbReference type="InterPro" id="IPR011200">
    <property type="entry name" value="UCP012608"/>
</dbReference>
<proteinExistence type="predicted"/>
<accession>A0A846TKQ6</accession>
<dbReference type="EMBL" id="JAAVUM010000009">
    <property type="protein sequence ID" value="NKE06544.1"/>
    <property type="molecule type" value="Genomic_DNA"/>
</dbReference>
<protein>
    <submittedName>
        <fullName evidence="1">DUF2332 domain-containing protein</fullName>
    </submittedName>
</protein>
<dbReference type="PIRSF" id="PIRSF012608">
    <property type="entry name" value="UCP012608"/>
    <property type="match status" value="1"/>
</dbReference>
<reference evidence="1 2" key="1">
    <citation type="submission" date="2020-03" db="EMBL/GenBank/DDBJ databases">
        <authorList>
            <person name="Sun Q."/>
        </authorList>
    </citation>
    <scope>NUCLEOTIDE SEQUENCE [LARGE SCALE GENOMIC DNA]</scope>
    <source>
        <strain evidence="1 2">KACC 21451</strain>
    </source>
</reference>
<name>A0A846TKQ6_9BACI</name>
<dbReference type="AlphaFoldDB" id="A0A846TKQ6"/>
<sequence length="341" mass="39449">MFMSEDLSMKFKRFAVLECRGSSPLYEFLSSKIAEDILMLDLAGKAREGQPVPNLYFGAVHYLLMKGYNHPLAGFYPSLTKKPNPAEEAYPFFIDFCRTYSVEIIELIKSKIVQTNEVRRCSYLYPIFSRISHLTKKPLALIEIGTSAGLQLFVDKYSYTYGTVENFGNSHSEVHLKSEIRGDKSLLDTLHHFDVATRTGVDLHINDVRNPEDYLWLKALIWPEHFERQKLFEKAASYVSNQTLRLIEGDGVEMLRSLASEIPEDQVICVFHTHVANQMSVNTKRKLLEYIKEIGQRRTIFHIYNNIYDAKLHLDYYLDRKESLNTIGETDGHGRWFSLVL</sequence>
<dbReference type="Proteomes" id="UP000587942">
    <property type="component" value="Unassembled WGS sequence"/>
</dbReference>
<dbReference type="Pfam" id="PF10094">
    <property type="entry name" value="DUF2332"/>
    <property type="match status" value="1"/>
</dbReference>